<dbReference type="WBParaSite" id="TCONS_00006207.p1">
    <property type="protein sequence ID" value="TCONS_00006207.p1"/>
    <property type="gene ID" value="XLOC_004378"/>
</dbReference>
<protein>
    <submittedName>
        <fullName evidence="3">Uncharacterized protein</fullName>
    </submittedName>
</protein>
<accession>A0AAF5D4C2</accession>
<evidence type="ECO:0000313" key="2">
    <source>
        <dbReference type="Proteomes" id="UP000035681"/>
    </source>
</evidence>
<organism evidence="2 3">
    <name type="scientific">Strongyloides stercoralis</name>
    <name type="common">Threadworm</name>
    <dbReference type="NCBI Taxonomy" id="6248"/>
    <lineage>
        <taxon>Eukaryota</taxon>
        <taxon>Metazoa</taxon>
        <taxon>Ecdysozoa</taxon>
        <taxon>Nematoda</taxon>
        <taxon>Chromadorea</taxon>
        <taxon>Rhabditida</taxon>
        <taxon>Tylenchina</taxon>
        <taxon>Panagrolaimomorpha</taxon>
        <taxon>Strongyloidoidea</taxon>
        <taxon>Strongyloididae</taxon>
        <taxon>Strongyloides</taxon>
    </lineage>
</organism>
<keyword evidence="1" id="KW-0732">Signal</keyword>
<sequence>MLLKNFFLLSIFSIISFEYKTDCDYYYDLSQNCTIYMTPFEDTYTDLFISSIDPQKKMLHDFESVSNSVDPRDIVRTNEDIRKLVSESEMKAFIVKFNKKTNLNLLFRPYINITLVEDINSIVVPSELTTITTTKSIITTTPKQKSKIIKQFNKYGNTLIFYITVCLFTVKKPLKNFIDIH</sequence>
<dbReference type="Proteomes" id="UP000035681">
    <property type="component" value="Unplaced"/>
</dbReference>
<proteinExistence type="predicted"/>
<evidence type="ECO:0000256" key="1">
    <source>
        <dbReference type="SAM" id="SignalP"/>
    </source>
</evidence>
<feature type="signal peptide" evidence="1">
    <location>
        <begin position="1"/>
        <end position="23"/>
    </location>
</feature>
<name>A0AAF5D4C2_STRER</name>
<reference evidence="3" key="1">
    <citation type="submission" date="2024-02" db="UniProtKB">
        <authorList>
            <consortium name="WormBaseParasite"/>
        </authorList>
    </citation>
    <scope>IDENTIFICATION</scope>
</reference>
<keyword evidence="2" id="KW-1185">Reference proteome</keyword>
<dbReference type="AlphaFoldDB" id="A0AAF5D4C2"/>
<evidence type="ECO:0000313" key="3">
    <source>
        <dbReference type="WBParaSite" id="TCONS_00006207.p1"/>
    </source>
</evidence>
<feature type="chain" id="PRO_5041900629" evidence="1">
    <location>
        <begin position="24"/>
        <end position="181"/>
    </location>
</feature>